<name>A0A8T0GXU9_CERPU</name>
<sequence length="142" mass="16373">MKCDSTQNFLLFNLSKYPLCCFIITKLKEHSFKRLMEKRLTTHLRTFNWFEDIFLGRVRPTRRHCASSLVMQSQGMSARLSSPPDHKLTPLPLPFPTTASLPRLSFPNEPQSGQNYTQPKSKRRVEGNSRELRSVVDSSSSQ</sequence>
<feature type="region of interest" description="Disordered" evidence="1">
    <location>
        <begin position="76"/>
        <end position="142"/>
    </location>
</feature>
<dbReference type="EMBL" id="CM026429">
    <property type="protein sequence ID" value="KAG0563850.1"/>
    <property type="molecule type" value="Genomic_DNA"/>
</dbReference>
<evidence type="ECO:0000313" key="2">
    <source>
        <dbReference type="EMBL" id="KAG0563850.1"/>
    </source>
</evidence>
<dbReference type="Proteomes" id="UP000822688">
    <property type="component" value="Chromosome 8"/>
</dbReference>
<evidence type="ECO:0000256" key="1">
    <source>
        <dbReference type="SAM" id="MobiDB-lite"/>
    </source>
</evidence>
<comment type="caution">
    <text evidence="2">The sequence shown here is derived from an EMBL/GenBank/DDBJ whole genome shotgun (WGS) entry which is preliminary data.</text>
</comment>
<reference evidence="2" key="1">
    <citation type="submission" date="2020-06" db="EMBL/GenBank/DDBJ databases">
        <title>WGS assembly of Ceratodon purpureus strain R40.</title>
        <authorList>
            <person name="Carey S.B."/>
            <person name="Jenkins J."/>
            <person name="Shu S."/>
            <person name="Lovell J.T."/>
            <person name="Sreedasyam A."/>
            <person name="Maumus F."/>
            <person name="Tiley G.P."/>
            <person name="Fernandez-Pozo N."/>
            <person name="Barry K."/>
            <person name="Chen C."/>
            <person name="Wang M."/>
            <person name="Lipzen A."/>
            <person name="Daum C."/>
            <person name="Saski C.A."/>
            <person name="Payton A.C."/>
            <person name="Mcbreen J.C."/>
            <person name="Conrad R.E."/>
            <person name="Kollar L.M."/>
            <person name="Olsson S."/>
            <person name="Huttunen S."/>
            <person name="Landis J.B."/>
            <person name="Wickett N.J."/>
            <person name="Johnson M.G."/>
            <person name="Rensing S.A."/>
            <person name="Grimwood J."/>
            <person name="Schmutz J."/>
            <person name="Mcdaniel S.F."/>
        </authorList>
    </citation>
    <scope>NUCLEOTIDE SEQUENCE</scope>
    <source>
        <strain evidence="2">R40</strain>
    </source>
</reference>
<evidence type="ECO:0000313" key="3">
    <source>
        <dbReference type="Proteomes" id="UP000822688"/>
    </source>
</evidence>
<feature type="compositionally biased region" description="Polar residues" evidence="1">
    <location>
        <begin position="108"/>
        <end position="119"/>
    </location>
</feature>
<gene>
    <name evidence="2" type="ORF">KC19_8G064400</name>
</gene>
<organism evidence="2 3">
    <name type="scientific">Ceratodon purpureus</name>
    <name type="common">Fire moss</name>
    <name type="synonym">Dicranum purpureum</name>
    <dbReference type="NCBI Taxonomy" id="3225"/>
    <lineage>
        <taxon>Eukaryota</taxon>
        <taxon>Viridiplantae</taxon>
        <taxon>Streptophyta</taxon>
        <taxon>Embryophyta</taxon>
        <taxon>Bryophyta</taxon>
        <taxon>Bryophytina</taxon>
        <taxon>Bryopsida</taxon>
        <taxon>Dicranidae</taxon>
        <taxon>Pseudoditrichales</taxon>
        <taxon>Ditrichaceae</taxon>
        <taxon>Ceratodon</taxon>
    </lineage>
</organism>
<protein>
    <submittedName>
        <fullName evidence="2">Uncharacterized protein</fullName>
    </submittedName>
</protein>
<proteinExistence type="predicted"/>
<keyword evidence="3" id="KW-1185">Reference proteome</keyword>
<feature type="compositionally biased region" description="Basic and acidic residues" evidence="1">
    <location>
        <begin position="124"/>
        <end position="134"/>
    </location>
</feature>
<dbReference type="AlphaFoldDB" id="A0A8T0GXU9"/>
<accession>A0A8T0GXU9</accession>